<organism evidence="1 2">
    <name type="scientific">Zea mays</name>
    <name type="common">Maize</name>
    <dbReference type="NCBI Taxonomy" id="4577"/>
    <lineage>
        <taxon>Eukaryota</taxon>
        <taxon>Viridiplantae</taxon>
        <taxon>Streptophyta</taxon>
        <taxon>Embryophyta</taxon>
        <taxon>Tracheophyta</taxon>
        <taxon>Spermatophyta</taxon>
        <taxon>Magnoliopsida</taxon>
        <taxon>Liliopsida</taxon>
        <taxon>Poales</taxon>
        <taxon>Poaceae</taxon>
        <taxon>PACMAD clade</taxon>
        <taxon>Panicoideae</taxon>
        <taxon>Andropogonodae</taxon>
        <taxon>Andropogoneae</taxon>
        <taxon>Tripsacinae</taxon>
        <taxon>Zea</taxon>
    </lineage>
</organism>
<reference evidence="1 2" key="1">
    <citation type="journal article" date="2018" name="Nat. Genet.">
        <title>Extensive intraspecific gene order and gene structural variations between Mo17 and other maize genomes.</title>
        <authorList>
            <person name="Sun S."/>
            <person name="Zhou Y."/>
            <person name="Chen J."/>
            <person name="Shi J."/>
            <person name="Zhao H."/>
            <person name="Zhao H."/>
            <person name="Song W."/>
            <person name="Zhang M."/>
            <person name="Cui Y."/>
            <person name="Dong X."/>
            <person name="Liu H."/>
            <person name="Ma X."/>
            <person name="Jiao Y."/>
            <person name="Wang B."/>
            <person name="Wei X."/>
            <person name="Stein J.C."/>
            <person name="Glaubitz J.C."/>
            <person name="Lu F."/>
            <person name="Yu G."/>
            <person name="Liang C."/>
            <person name="Fengler K."/>
            <person name="Li B."/>
            <person name="Rafalski A."/>
            <person name="Schnable P.S."/>
            <person name="Ware D.H."/>
            <person name="Buckler E.S."/>
            <person name="Lai J."/>
        </authorList>
    </citation>
    <scope>NUCLEOTIDE SEQUENCE [LARGE SCALE GENOMIC DNA]</scope>
    <source>
        <strain evidence="2">cv. Missouri 17</strain>
        <tissue evidence="1">Seedling</tissue>
    </source>
</reference>
<gene>
    <name evidence="1" type="ORF">Zm00014a_040209</name>
</gene>
<name>A0A3L6DVE8_MAIZE</name>
<evidence type="ECO:0000313" key="2">
    <source>
        <dbReference type="Proteomes" id="UP000251960"/>
    </source>
</evidence>
<accession>A0A3L6DVE8</accession>
<dbReference type="SUPFAM" id="SSF52058">
    <property type="entry name" value="L domain-like"/>
    <property type="match status" value="1"/>
</dbReference>
<proteinExistence type="predicted"/>
<evidence type="ECO:0000313" key="1">
    <source>
        <dbReference type="EMBL" id="PWZ12318.1"/>
    </source>
</evidence>
<dbReference type="EMBL" id="NCVQ01000009">
    <property type="protein sequence ID" value="PWZ12318.1"/>
    <property type="molecule type" value="Genomic_DNA"/>
</dbReference>
<comment type="caution">
    <text evidence="1">The sequence shown here is derived from an EMBL/GenBank/DDBJ whole genome shotgun (WGS) entry which is preliminary data.</text>
</comment>
<dbReference type="Proteomes" id="UP000251960">
    <property type="component" value="Chromosome 8"/>
</dbReference>
<sequence>MPPKLDSLVSLNVLNLAHNQISGLILMAVTKLSSLYELNLSQFTKLPVRSDPFGYRQAIIVAESAGLEQQQSQWTHP</sequence>
<dbReference type="InterPro" id="IPR032675">
    <property type="entry name" value="LRR_dom_sf"/>
</dbReference>
<dbReference type="AlphaFoldDB" id="A0A3L6DVE8"/>
<dbReference type="Gene3D" id="3.80.10.10">
    <property type="entry name" value="Ribonuclease Inhibitor"/>
    <property type="match status" value="1"/>
</dbReference>
<protein>
    <submittedName>
        <fullName evidence="1">Uncharacterized protein</fullName>
    </submittedName>
</protein>